<evidence type="ECO:0000313" key="1">
    <source>
        <dbReference type="EMBL" id="KAF5714595.1"/>
    </source>
</evidence>
<comment type="caution">
    <text evidence="1">The sequence shown here is derived from an EMBL/GenBank/DDBJ whole genome shotgun (WGS) entry which is preliminary data.</text>
</comment>
<accession>A0A8H5YNS4</accession>
<organism evidence="1 2">
    <name type="scientific">Fusarium mundagurra</name>
    <dbReference type="NCBI Taxonomy" id="1567541"/>
    <lineage>
        <taxon>Eukaryota</taxon>
        <taxon>Fungi</taxon>
        <taxon>Dikarya</taxon>
        <taxon>Ascomycota</taxon>
        <taxon>Pezizomycotina</taxon>
        <taxon>Sordariomycetes</taxon>
        <taxon>Hypocreomycetidae</taxon>
        <taxon>Hypocreales</taxon>
        <taxon>Nectriaceae</taxon>
        <taxon>Fusarium</taxon>
        <taxon>Fusarium fujikuroi species complex</taxon>
    </lineage>
</organism>
<dbReference type="Proteomes" id="UP000544331">
    <property type="component" value="Unassembled WGS sequence"/>
</dbReference>
<keyword evidence="2" id="KW-1185">Reference proteome</keyword>
<name>A0A8H5YNS4_9HYPO</name>
<dbReference type="AlphaFoldDB" id="A0A8H5YNS4"/>
<sequence length="534" mass="61162">MAALLRNQEHEWIRFYATTFNLNWHDIIQVVLRSKDIRLSSLWSLICDIGQYYETPLLIQAIFQESEDLLQLYFAKYPQGVNQIFHGFTPFQICVQWPKGIQMLVSSQINIPIDEYALWLAVCSDRLESVKRFLEAGCMMEYGCRTRNIFHAASKRCLALIASNLVARRRALLLLAQQQLGILQYISNSADSPDDQASYICACLDKSGIQVPPDLRVPPTWSTIYHFDGTLLHHYRTLYEHGLSQLSSRNAVGLTFVMKERFLHPASTWRCNKSQIVDIMAWFDSKGIFDEMATDTLGLGLNIHATGWHYIASFIGDNSTLMSSYTHLPDSFLATVLTKPARDQCVCWCTDGERGCLPLYSFLKSRAIQMNHGNGNDPFSHFPHSLQDSEARRLDTLSNLIRFLTFEALEMTHTCCEFTMVDDPSSTFGSTRAITNPNTERSTKIRSNAEEQKNLCLLEKLMQEFAQIMTGMDLKSSSLQEFICGYWRSRISKLFAVDPEFISTIHDSQARMELYVLPERLHCLLGKDFELQRP</sequence>
<evidence type="ECO:0000313" key="2">
    <source>
        <dbReference type="Proteomes" id="UP000544331"/>
    </source>
</evidence>
<gene>
    <name evidence="1" type="ORF">FMUND_7312</name>
</gene>
<proteinExistence type="predicted"/>
<reference evidence="1 2" key="1">
    <citation type="submission" date="2020-05" db="EMBL/GenBank/DDBJ databases">
        <title>Identification and distribution of gene clusters putatively required for synthesis of sphingolipid metabolism inhibitors in phylogenetically diverse species of the filamentous fungus Fusarium.</title>
        <authorList>
            <person name="Kim H.-S."/>
            <person name="Busman M."/>
            <person name="Brown D.W."/>
            <person name="Divon H."/>
            <person name="Uhlig S."/>
            <person name="Proctor R.H."/>
        </authorList>
    </citation>
    <scope>NUCLEOTIDE SEQUENCE [LARGE SCALE GENOMIC DNA]</scope>
    <source>
        <strain evidence="1 2">NRRL 66235</strain>
    </source>
</reference>
<protein>
    <submittedName>
        <fullName evidence="1">Uncharacterized protein</fullName>
    </submittedName>
</protein>
<dbReference type="OrthoDB" id="1577640at2759"/>
<dbReference type="EMBL" id="JAAOAN010000238">
    <property type="protein sequence ID" value="KAF5714595.1"/>
    <property type="molecule type" value="Genomic_DNA"/>
</dbReference>